<dbReference type="GeneID" id="90071478"/>
<keyword evidence="5" id="KW-0472">Membrane</keyword>
<comment type="caution">
    <text evidence="7">The sequence shown here is derived from an EMBL/GenBank/DDBJ whole genome shotgun (WGS) entry which is preliminary data.</text>
</comment>
<dbReference type="InterPro" id="IPR000270">
    <property type="entry name" value="PB1_dom"/>
</dbReference>
<evidence type="ECO:0000256" key="3">
    <source>
        <dbReference type="SAM" id="Coils"/>
    </source>
</evidence>
<evidence type="ECO:0000256" key="2">
    <source>
        <dbReference type="PROSITE-ProRule" id="PRU00703"/>
    </source>
</evidence>
<dbReference type="CDD" id="cd17782">
    <property type="entry name" value="CBS_pair_MUG70_2"/>
    <property type="match status" value="1"/>
</dbReference>
<dbReference type="RefSeq" id="XP_064850499.1">
    <property type="nucleotide sequence ID" value="XM_064994427.1"/>
</dbReference>
<protein>
    <recommendedName>
        <fullName evidence="6">CBS domain-containing protein</fullName>
    </recommendedName>
</protein>
<dbReference type="PANTHER" id="PTHR48108:SF26">
    <property type="entry name" value="CBS DOMAIN-CONTAINING PROTEIN DDB_G0289609"/>
    <property type="match status" value="1"/>
</dbReference>
<dbReference type="AlphaFoldDB" id="A0AAV5QFR0"/>
<dbReference type="PANTHER" id="PTHR48108">
    <property type="entry name" value="CBS DOMAIN-CONTAINING PROTEIN CBSX2, CHLOROPLASTIC"/>
    <property type="match status" value="1"/>
</dbReference>
<sequence>MSLALQSSDSRSQSVSKSAIMAWNTDLPIICSPFESTFNIAKLMESQRNNCALVKDFGRNKIIGIFTAKDLAFKVVSKGLHPKFLKAKDIMTPNPICATVDEPASSALNKMIRYKIRHLPVLNAQGECIGLLDITKCFDQTLSRLRKLHESSKQLNEALMEVQENIANMAHDNGNVDKHSAMYYQAQDMVLKAKNNINSLYQNNLALTGDTSGDFEDFEMLLNLMESPTLKDVLNLPNQPQTLFIDANNTIRNASDIMKKNNTTAVLVRDTTTSAKSVIGILTTKDIVYRVLAQDNEPDFTIISRVMTPSPEFGDENMGIVEAFELMFKGKFLNLPVTNEMQNVSGIVSVMQLTSMALSQLHKGMMSSGVDGIDSGEYLENPFFSSPLSDSKWDNFWGAIDSPGRNFEDETLKSDYSIRSSGPAIRSTKSTIHSTKKKSVQSPRLLPPSQSVRSFNGTAISNLESPIKSIGYYQDDMDAHSEPSSEISPEDSISCYIPPESEINSVVSYASEIRKQQGSALIKAQQKSFGFKIKDLDDNDRVYKIKIMLPKSKNLLPHLKNAVEDKLGDNQNDFNLSYVDEDGDMVTIMHEEDLKTCMEISRLEKKASVVICLSRKQSQDEELSILKDIAVLKSKMDSTDDETVRETTSGVADLLLKPEVLISGALLTMSLGILLGVTLSRQR</sequence>
<dbReference type="PROSITE" id="PS51371">
    <property type="entry name" value="CBS"/>
    <property type="match status" value="3"/>
</dbReference>
<keyword evidence="8" id="KW-1185">Reference proteome</keyword>
<feature type="transmembrane region" description="Helical" evidence="5">
    <location>
        <begin position="660"/>
        <end position="679"/>
    </location>
</feature>
<evidence type="ECO:0000313" key="7">
    <source>
        <dbReference type="EMBL" id="GMM33499.1"/>
    </source>
</evidence>
<dbReference type="Gene3D" id="3.10.580.10">
    <property type="entry name" value="CBS-domain"/>
    <property type="match status" value="2"/>
</dbReference>
<dbReference type="EMBL" id="BTFZ01000001">
    <property type="protein sequence ID" value="GMM33499.1"/>
    <property type="molecule type" value="Genomic_DNA"/>
</dbReference>
<proteinExistence type="predicted"/>
<name>A0AAV5QFR0_9ASCO</name>
<dbReference type="Gene3D" id="3.10.20.90">
    <property type="entry name" value="Phosphatidylinositol 3-kinase Catalytic Subunit, Chain A, domain 1"/>
    <property type="match status" value="1"/>
</dbReference>
<feature type="coiled-coil region" evidence="3">
    <location>
        <begin position="145"/>
        <end position="172"/>
    </location>
</feature>
<feature type="domain" description="CBS" evidence="6">
    <location>
        <begin position="91"/>
        <end position="148"/>
    </location>
</feature>
<dbReference type="InterPro" id="IPR046342">
    <property type="entry name" value="CBS_dom_sf"/>
</dbReference>
<organism evidence="7 8">
    <name type="scientific">Saccharomycopsis crataegensis</name>
    <dbReference type="NCBI Taxonomy" id="43959"/>
    <lineage>
        <taxon>Eukaryota</taxon>
        <taxon>Fungi</taxon>
        <taxon>Dikarya</taxon>
        <taxon>Ascomycota</taxon>
        <taxon>Saccharomycotina</taxon>
        <taxon>Saccharomycetes</taxon>
        <taxon>Saccharomycopsidaceae</taxon>
        <taxon>Saccharomycopsis</taxon>
    </lineage>
</organism>
<dbReference type="SUPFAM" id="SSF54277">
    <property type="entry name" value="CAD &amp; PB1 domains"/>
    <property type="match status" value="1"/>
</dbReference>
<evidence type="ECO:0000256" key="5">
    <source>
        <dbReference type="SAM" id="Phobius"/>
    </source>
</evidence>
<keyword evidence="5" id="KW-0812">Transmembrane</keyword>
<dbReference type="Proteomes" id="UP001360560">
    <property type="component" value="Unassembled WGS sequence"/>
</dbReference>
<dbReference type="InterPro" id="IPR000644">
    <property type="entry name" value="CBS_dom"/>
</dbReference>
<evidence type="ECO:0000256" key="4">
    <source>
        <dbReference type="SAM" id="MobiDB-lite"/>
    </source>
</evidence>
<dbReference type="InterPro" id="IPR051462">
    <property type="entry name" value="CBS_domain-containing"/>
</dbReference>
<reference evidence="7 8" key="1">
    <citation type="journal article" date="2023" name="Elife">
        <title>Identification of key yeast species and microbe-microbe interactions impacting larval growth of Drosophila in the wild.</title>
        <authorList>
            <person name="Mure A."/>
            <person name="Sugiura Y."/>
            <person name="Maeda R."/>
            <person name="Honda K."/>
            <person name="Sakurai N."/>
            <person name="Takahashi Y."/>
            <person name="Watada M."/>
            <person name="Katoh T."/>
            <person name="Gotoh A."/>
            <person name="Gotoh Y."/>
            <person name="Taniguchi I."/>
            <person name="Nakamura K."/>
            <person name="Hayashi T."/>
            <person name="Katayama T."/>
            <person name="Uemura T."/>
            <person name="Hattori Y."/>
        </authorList>
    </citation>
    <scope>NUCLEOTIDE SEQUENCE [LARGE SCALE GENOMIC DNA]</scope>
    <source>
        <strain evidence="7 8">SC-9</strain>
    </source>
</reference>
<evidence type="ECO:0000256" key="1">
    <source>
        <dbReference type="ARBA" id="ARBA00022737"/>
    </source>
</evidence>
<dbReference type="SMART" id="SM00116">
    <property type="entry name" value="CBS"/>
    <property type="match status" value="4"/>
</dbReference>
<feature type="domain" description="CBS" evidence="6">
    <location>
        <begin position="235"/>
        <end position="300"/>
    </location>
</feature>
<dbReference type="Pfam" id="PF00571">
    <property type="entry name" value="CBS"/>
    <property type="match status" value="3"/>
</dbReference>
<dbReference type="Pfam" id="PF00564">
    <property type="entry name" value="PB1"/>
    <property type="match status" value="1"/>
</dbReference>
<feature type="domain" description="CBS" evidence="6">
    <location>
        <begin position="307"/>
        <end position="364"/>
    </location>
</feature>
<evidence type="ECO:0000313" key="8">
    <source>
        <dbReference type="Proteomes" id="UP001360560"/>
    </source>
</evidence>
<keyword evidence="5" id="KW-1133">Transmembrane helix</keyword>
<dbReference type="SUPFAM" id="SSF54631">
    <property type="entry name" value="CBS-domain pair"/>
    <property type="match status" value="2"/>
</dbReference>
<keyword evidence="2" id="KW-0129">CBS domain</keyword>
<keyword evidence="3" id="KW-0175">Coiled coil</keyword>
<accession>A0AAV5QFR0</accession>
<keyword evidence="1" id="KW-0677">Repeat</keyword>
<dbReference type="CDD" id="cd05992">
    <property type="entry name" value="PB1"/>
    <property type="match status" value="1"/>
</dbReference>
<evidence type="ECO:0000259" key="6">
    <source>
        <dbReference type="PROSITE" id="PS51371"/>
    </source>
</evidence>
<feature type="region of interest" description="Disordered" evidence="4">
    <location>
        <begin position="418"/>
        <end position="448"/>
    </location>
</feature>
<gene>
    <name evidence="7" type="ORF">DASC09_008240</name>
</gene>